<feature type="compositionally biased region" description="Basic and acidic residues" evidence="1">
    <location>
        <begin position="119"/>
        <end position="129"/>
    </location>
</feature>
<protein>
    <submittedName>
        <fullName evidence="2">Uncharacterized protein</fullName>
    </submittedName>
</protein>
<dbReference type="EMBL" id="MHOQ01000017">
    <property type="protein sequence ID" value="OGZ66927.1"/>
    <property type="molecule type" value="Genomic_DNA"/>
</dbReference>
<gene>
    <name evidence="2" type="ORF">A3D34_02065</name>
</gene>
<feature type="compositionally biased region" description="Basic and acidic residues" evidence="1">
    <location>
        <begin position="355"/>
        <end position="370"/>
    </location>
</feature>
<reference evidence="2 3" key="1">
    <citation type="journal article" date="2016" name="Nat. Commun.">
        <title>Thousands of microbial genomes shed light on interconnected biogeochemical processes in an aquifer system.</title>
        <authorList>
            <person name="Anantharaman K."/>
            <person name="Brown C.T."/>
            <person name="Hug L.A."/>
            <person name="Sharon I."/>
            <person name="Castelle C.J."/>
            <person name="Probst A.J."/>
            <person name="Thomas B.C."/>
            <person name="Singh A."/>
            <person name="Wilkins M.J."/>
            <person name="Karaoz U."/>
            <person name="Brodie E.L."/>
            <person name="Williams K.H."/>
            <person name="Hubbard S.S."/>
            <person name="Banfield J.F."/>
        </authorList>
    </citation>
    <scope>NUCLEOTIDE SEQUENCE [LARGE SCALE GENOMIC DNA]</scope>
</reference>
<organism evidence="2 3">
    <name type="scientific">Candidatus Staskawiczbacteria bacterium RIFCSPHIGHO2_02_FULL_33_16</name>
    <dbReference type="NCBI Taxonomy" id="1802204"/>
    <lineage>
        <taxon>Bacteria</taxon>
        <taxon>Candidatus Staskawicziibacteriota</taxon>
    </lineage>
</organism>
<comment type="caution">
    <text evidence="2">The sequence shown here is derived from an EMBL/GenBank/DDBJ whole genome shotgun (WGS) entry which is preliminary data.</text>
</comment>
<name>A0A1G2HWT0_9BACT</name>
<feature type="region of interest" description="Disordered" evidence="1">
    <location>
        <begin position="460"/>
        <end position="493"/>
    </location>
</feature>
<feature type="region of interest" description="Disordered" evidence="1">
    <location>
        <begin position="353"/>
        <end position="372"/>
    </location>
</feature>
<proteinExistence type="predicted"/>
<evidence type="ECO:0000313" key="3">
    <source>
        <dbReference type="Proteomes" id="UP000179183"/>
    </source>
</evidence>
<feature type="region of interest" description="Disordered" evidence="1">
    <location>
        <begin position="119"/>
        <end position="160"/>
    </location>
</feature>
<accession>A0A1G2HWT0</accession>
<evidence type="ECO:0000256" key="1">
    <source>
        <dbReference type="SAM" id="MobiDB-lite"/>
    </source>
</evidence>
<evidence type="ECO:0000313" key="2">
    <source>
        <dbReference type="EMBL" id="OGZ66927.1"/>
    </source>
</evidence>
<sequence>MRGGEEPKITEIYLDQEPENITSILGILRYFGKPKELTIEEMIVALKGINQEYLDTHNRVDFSANEIKRFDEVGAILLEMSGQSKKEKVKILKRLIEADKEKQRTEATIDAARQGLEDLKRREKLESTTHPEMPTETVLDSKPEIESGEKSPKPGKKSLLDALKRQVRENGEEETKKDWQERTKKLLEQLQGRKVYYFSKAGKQQYLQLVVEKDKKIKIGADNMGEQLLNFAVFNLDGSFVYNKDGKQKVIPQRIETIKYRNYEEVEPDEEVGNGDSLRGESLAMFRENGEFIECKVSRDSDKIDSHFYFKGKIDNKPVSTLLRSKIVEYVDDDGVVGYARKTKERPLLELTEPSGDKVDKKKPDSKDASETELVVPQVMDESVSQDKIDSTKSELIEVLRTKLITKEDIENADTVEELQIILKNLDGESMRLMMIRRREEKDQERFKKVTAMTTGVRSKIREIKESGEGDTKTDLVEPESVSPSRKKDDLEKKELKPAKVWLERDENTGWHLKSNNLSKAKSEEIAKTINQAIEFARDDTKDALNQGIEWMEIKNAFEDSFESTYKAWGLPEELKKEMHDFLLEKLEKVKDKHAKKTAPKKLKNEEDEDEIGVEITDEMLMQIFMGITEEEYNKMSDKEKGAFIKRQIKIDEDRYAKRKQKAKIEKQKIIVDTHQENEVLYGIESELERIEEYKKEQKDNPPKGVWGKISGFAKGSWYTVKKVALNIEYENEKARQEIKKVATKGFWSGAWKSSKEHASKNKNPLIWLGGDELRAAEKPVKKRRVKIPK</sequence>
<feature type="compositionally biased region" description="Basic and acidic residues" evidence="1">
    <location>
        <begin position="139"/>
        <end position="160"/>
    </location>
</feature>
<dbReference type="AlphaFoldDB" id="A0A1G2HWT0"/>
<feature type="compositionally biased region" description="Basic and acidic residues" evidence="1">
    <location>
        <begin position="460"/>
        <end position="476"/>
    </location>
</feature>
<dbReference type="Proteomes" id="UP000179183">
    <property type="component" value="Unassembled WGS sequence"/>
</dbReference>